<protein>
    <recommendedName>
        <fullName evidence="3">Retrotransposon gag domain-containing protein</fullName>
    </recommendedName>
</protein>
<evidence type="ECO:0000313" key="1">
    <source>
        <dbReference type="EMBL" id="KAK3185199.1"/>
    </source>
</evidence>
<name>A0AAD9ZPS5_9ROSI</name>
<proteinExistence type="predicted"/>
<reference evidence="1" key="1">
    <citation type="journal article" date="2023" name="Plant J.">
        <title>Genome sequences and population genomics provide insights into the demographic history, inbreeding, and mutation load of two 'living fossil' tree species of Dipteronia.</title>
        <authorList>
            <person name="Feng Y."/>
            <person name="Comes H.P."/>
            <person name="Chen J."/>
            <person name="Zhu S."/>
            <person name="Lu R."/>
            <person name="Zhang X."/>
            <person name="Li P."/>
            <person name="Qiu J."/>
            <person name="Olsen K.M."/>
            <person name="Qiu Y."/>
        </authorList>
    </citation>
    <scope>NUCLEOTIDE SEQUENCE</scope>
    <source>
        <strain evidence="1">NBL</strain>
    </source>
</reference>
<gene>
    <name evidence="1" type="ORF">Dsin_032485</name>
</gene>
<dbReference type="AlphaFoldDB" id="A0AAD9ZPS5"/>
<keyword evidence="2" id="KW-1185">Reference proteome</keyword>
<sequence length="166" mass="18655">MSVPMWYQSLGMVHRLEQLVVAVGEMSSDGEILENLSEVVTKLTNRTNESIGNSSVRLQTPDRVKNSTVAYSTPVVRPNAHESSLSGSDVPKTVKIDFPYYESKGNPTIWLIKAALFFQLHGILVLSRVAPSSFHLKGDAYLWYQLLQHKVGTVTWEEFRCSLNSR</sequence>
<evidence type="ECO:0008006" key="3">
    <source>
        <dbReference type="Google" id="ProtNLM"/>
    </source>
</evidence>
<evidence type="ECO:0000313" key="2">
    <source>
        <dbReference type="Proteomes" id="UP001281410"/>
    </source>
</evidence>
<accession>A0AAD9ZPS5</accession>
<dbReference type="Proteomes" id="UP001281410">
    <property type="component" value="Unassembled WGS sequence"/>
</dbReference>
<dbReference type="EMBL" id="JANJYJ010000010">
    <property type="protein sequence ID" value="KAK3185199.1"/>
    <property type="molecule type" value="Genomic_DNA"/>
</dbReference>
<comment type="caution">
    <text evidence="1">The sequence shown here is derived from an EMBL/GenBank/DDBJ whole genome shotgun (WGS) entry which is preliminary data.</text>
</comment>
<organism evidence="1 2">
    <name type="scientific">Dipteronia sinensis</name>
    <dbReference type="NCBI Taxonomy" id="43782"/>
    <lineage>
        <taxon>Eukaryota</taxon>
        <taxon>Viridiplantae</taxon>
        <taxon>Streptophyta</taxon>
        <taxon>Embryophyta</taxon>
        <taxon>Tracheophyta</taxon>
        <taxon>Spermatophyta</taxon>
        <taxon>Magnoliopsida</taxon>
        <taxon>eudicotyledons</taxon>
        <taxon>Gunneridae</taxon>
        <taxon>Pentapetalae</taxon>
        <taxon>rosids</taxon>
        <taxon>malvids</taxon>
        <taxon>Sapindales</taxon>
        <taxon>Sapindaceae</taxon>
        <taxon>Hippocastanoideae</taxon>
        <taxon>Acereae</taxon>
        <taxon>Dipteronia</taxon>
    </lineage>
</organism>